<dbReference type="Gene3D" id="1.25.40.10">
    <property type="entry name" value="Tetratricopeptide repeat domain"/>
    <property type="match status" value="1"/>
</dbReference>
<dbReference type="PANTHER" id="PTHR44858:SF1">
    <property type="entry name" value="UDP-N-ACETYLGLUCOSAMINE--PEPTIDE N-ACETYLGLUCOSAMINYLTRANSFERASE SPINDLY-RELATED"/>
    <property type="match status" value="1"/>
</dbReference>
<proteinExistence type="predicted"/>
<dbReference type="AlphaFoldDB" id="A0A7W3V135"/>
<evidence type="ECO:0000313" key="6">
    <source>
        <dbReference type="EMBL" id="MBB1117486.1"/>
    </source>
</evidence>
<feature type="signal peptide" evidence="4">
    <location>
        <begin position="1"/>
        <end position="32"/>
    </location>
</feature>
<feature type="chain" id="PRO_5030928142" evidence="4">
    <location>
        <begin position="33"/>
        <end position="426"/>
    </location>
</feature>
<dbReference type="EMBL" id="JACIUV010000004">
    <property type="protein sequence ID" value="MBB1117486.1"/>
    <property type="molecule type" value="Genomic_DNA"/>
</dbReference>
<feature type="repeat" description="TPR" evidence="3">
    <location>
        <begin position="108"/>
        <end position="141"/>
    </location>
</feature>
<evidence type="ECO:0000259" key="5">
    <source>
        <dbReference type="Pfam" id="PF19413"/>
    </source>
</evidence>
<gene>
    <name evidence="6" type="primary">yaiO</name>
    <name evidence="6" type="ORF">H4O09_10540</name>
</gene>
<dbReference type="Pfam" id="PF14559">
    <property type="entry name" value="TPR_19"/>
    <property type="match status" value="1"/>
</dbReference>
<dbReference type="InterPro" id="IPR050498">
    <property type="entry name" value="Ycf3"/>
</dbReference>
<comment type="caution">
    <text evidence="6">The sequence shown here is derived from an EMBL/GenBank/DDBJ whole genome shotgun (WGS) entry which is preliminary data.</text>
</comment>
<dbReference type="PANTHER" id="PTHR44858">
    <property type="entry name" value="TETRATRICOPEPTIDE REPEAT PROTEIN 6"/>
    <property type="match status" value="1"/>
</dbReference>
<dbReference type="Pfam" id="PF19413">
    <property type="entry name" value="YaiO"/>
    <property type="match status" value="1"/>
</dbReference>
<organism evidence="6 7">
    <name type="scientific">Stenotrophomonas koreensis</name>
    <dbReference type="NCBI Taxonomy" id="266128"/>
    <lineage>
        <taxon>Bacteria</taxon>
        <taxon>Pseudomonadati</taxon>
        <taxon>Pseudomonadota</taxon>
        <taxon>Gammaproteobacteria</taxon>
        <taxon>Lysobacterales</taxon>
        <taxon>Lysobacteraceae</taxon>
        <taxon>Stenotrophomonas</taxon>
    </lineage>
</organism>
<dbReference type="PROSITE" id="PS50005">
    <property type="entry name" value="TPR"/>
    <property type="match status" value="1"/>
</dbReference>
<evidence type="ECO:0000256" key="4">
    <source>
        <dbReference type="SAM" id="SignalP"/>
    </source>
</evidence>
<keyword evidence="4" id="KW-0732">Signal</keyword>
<dbReference type="Proteomes" id="UP000550609">
    <property type="component" value="Unassembled WGS sequence"/>
</dbReference>
<name>A0A7W3V135_9GAMM</name>
<feature type="domain" description="YaiO beta-barrel" evidence="5">
    <location>
        <begin position="205"/>
        <end position="371"/>
    </location>
</feature>
<dbReference type="SUPFAM" id="SSF48452">
    <property type="entry name" value="TPR-like"/>
    <property type="match status" value="1"/>
</dbReference>
<sequence>MTLFPLPSPLRRHRLASALLLCSLLLCPPVLAQEPATLSIEEELSGLRELATSGQRSQALEGYQRLLQRSPDNSDVLLARGRTLAWEGRYTEAEQDLLRVVQRSPEYADAWSALGDLYRWSDRPEQAVQAYARWVELAPEDPEAWLARGRVQRAAGREEAAMADFQAAAARGADISALQPPSVATLLSANPEASAVQGYRWGVRAGIDWTGFNNGRAAWRDADVGIRRYFTRGSLGLEVLHADHFDTTDRAIALDAYAPLWERAYTNLRYQHGPSSGILPQRAWRMEVFQGVGSGWELSASVDQLRFSDSIEFYGIGVGRYVGNWYGRYKLQHVPGVGSGSWSHRLQLRHYYRGNADDYWQASVSSGRSTDLDRFGTVVRDSNAALGLSWTRYPHPQWGFRLGIGYADDADGVIEQRASAALYHRW</sequence>
<keyword evidence="2 3" id="KW-0802">TPR repeat</keyword>
<dbReference type="InterPro" id="IPR019734">
    <property type="entry name" value="TPR_rpt"/>
</dbReference>
<evidence type="ECO:0000313" key="7">
    <source>
        <dbReference type="Proteomes" id="UP000550609"/>
    </source>
</evidence>
<dbReference type="InterPro" id="IPR030887">
    <property type="entry name" value="Beta-barrel_YaiO"/>
</dbReference>
<evidence type="ECO:0000256" key="2">
    <source>
        <dbReference type="ARBA" id="ARBA00022803"/>
    </source>
</evidence>
<keyword evidence="1" id="KW-0677">Repeat</keyword>
<evidence type="ECO:0000256" key="3">
    <source>
        <dbReference type="PROSITE-ProRule" id="PRU00339"/>
    </source>
</evidence>
<dbReference type="NCBIfam" id="TIGR04390">
    <property type="entry name" value="OMP_YaiO_dom"/>
    <property type="match status" value="1"/>
</dbReference>
<protein>
    <submittedName>
        <fullName evidence="6">YaiO family outer membrane beta-barrel protein</fullName>
    </submittedName>
</protein>
<evidence type="ECO:0000256" key="1">
    <source>
        <dbReference type="ARBA" id="ARBA00022737"/>
    </source>
</evidence>
<dbReference type="SMART" id="SM00028">
    <property type="entry name" value="TPR"/>
    <property type="match status" value="3"/>
</dbReference>
<dbReference type="InterPro" id="IPR011990">
    <property type="entry name" value="TPR-like_helical_dom_sf"/>
</dbReference>
<accession>A0A7W3V135</accession>
<reference evidence="6 7" key="1">
    <citation type="submission" date="2020-08" db="EMBL/GenBank/DDBJ databases">
        <title>Stenotrophomonas sp. W1S232.</title>
        <authorList>
            <person name="Deng Y."/>
        </authorList>
    </citation>
    <scope>NUCLEOTIDE SEQUENCE [LARGE SCALE GENOMIC DNA]</scope>
    <source>
        <strain evidence="6 7">W1S232</strain>
    </source>
</reference>
<dbReference type="RefSeq" id="WP_182622504.1">
    <property type="nucleotide sequence ID" value="NZ_JACIUV010000004.1"/>
</dbReference>